<keyword evidence="3" id="KW-1185">Reference proteome</keyword>
<organism evidence="2 3">
    <name type="scientific">Pseudomonas cavernae</name>
    <dbReference type="NCBI Taxonomy" id="2320867"/>
    <lineage>
        <taxon>Bacteria</taxon>
        <taxon>Pseudomonadati</taxon>
        <taxon>Pseudomonadota</taxon>
        <taxon>Gammaproteobacteria</taxon>
        <taxon>Pseudomonadales</taxon>
        <taxon>Pseudomonadaceae</taxon>
        <taxon>Pseudomonas</taxon>
    </lineage>
</organism>
<dbReference type="PANTHER" id="PTHR40943">
    <property type="entry name" value="CYTOPLASMIC PROTEIN-RELATED"/>
    <property type="match status" value="1"/>
</dbReference>
<feature type="domain" description="(S)-ureidoglycine aminohydrolase cupin" evidence="1">
    <location>
        <begin position="41"/>
        <end position="113"/>
    </location>
</feature>
<name>A0A385YZ24_9PSED</name>
<dbReference type="RefSeq" id="WP_119892205.1">
    <property type="nucleotide sequence ID" value="NZ_CP032419.1"/>
</dbReference>
<dbReference type="Pfam" id="PF05899">
    <property type="entry name" value="Cupin_3"/>
    <property type="match status" value="1"/>
</dbReference>
<accession>A0A385YZ24</accession>
<dbReference type="Proteomes" id="UP000265560">
    <property type="component" value="Chromosome"/>
</dbReference>
<dbReference type="Gene3D" id="2.60.120.10">
    <property type="entry name" value="Jelly Rolls"/>
    <property type="match status" value="1"/>
</dbReference>
<gene>
    <name evidence="2" type="ORF">D3880_03845</name>
</gene>
<proteinExistence type="predicted"/>
<dbReference type="SUPFAM" id="SSF51182">
    <property type="entry name" value="RmlC-like cupins"/>
    <property type="match status" value="1"/>
</dbReference>
<dbReference type="EMBL" id="CP032419">
    <property type="protein sequence ID" value="AYC31580.1"/>
    <property type="molecule type" value="Genomic_DNA"/>
</dbReference>
<dbReference type="KEGG" id="pcav:D3880_03845"/>
<dbReference type="AlphaFoldDB" id="A0A385YZ24"/>
<dbReference type="InterPro" id="IPR014710">
    <property type="entry name" value="RmlC-like_jellyroll"/>
</dbReference>
<dbReference type="CDD" id="cd02227">
    <property type="entry name" value="cupin_TM1112-like"/>
    <property type="match status" value="1"/>
</dbReference>
<evidence type="ECO:0000313" key="3">
    <source>
        <dbReference type="Proteomes" id="UP000265560"/>
    </source>
</evidence>
<protein>
    <submittedName>
        <fullName evidence="2">Cupin domain-containing protein</fullName>
    </submittedName>
</protein>
<sequence length="119" mass="13229">MSVTRIIDFSQQQTAAEPCQPKPERLLSGSPKQTIQNHYASSCGQFNAGVWESGAGRWKVSYSEHEYCEILSGSALIYDGSGHVKVVHAGDRFVIPAGFSGIWEVLENCRKVYVMFEQN</sequence>
<evidence type="ECO:0000313" key="2">
    <source>
        <dbReference type="EMBL" id="AYC31580.1"/>
    </source>
</evidence>
<dbReference type="OrthoDB" id="9799053at2"/>
<reference evidence="3" key="1">
    <citation type="submission" date="2018-09" db="EMBL/GenBank/DDBJ databases">
        <authorList>
            <person name="Zhu H."/>
        </authorList>
    </citation>
    <scope>NUCLEOTIDE SEQUENCE [LARGE SCALE GENOMIC DNA]</scope>
    <source>
        <strain evidence="3">K2W31S-8</strain>
    </source>
</reference>
<dbReference type="InterPro" id="IPR008579">
    <property type="entry name" value="UGlyAH_Cupin_dom"/>
</dbReference>
<evidence type="ECO:0000259" key="1">
    <source>
        <dbReference type="Pfam" id="PF05899"/>
    </source>
</evidence>
<dbReference type="InterPro" id="IPR011051">
    <property type="entry name" value="RmlC_Cupin_sf"/>
</dbReference>
<dbReference type="PANTHER" id="PTHR40943:SF2">
    <property type="entry name" value="(S)-UREIDOGLYCINE AMINOHYDROLASE CUPIN DOMAIN-CONTAINING PROTEIN"/>
    <property type="match status" value="1"/>
</dbReference>